<name>A0A0D8Y4C2_DICVI</name>
<gene>
    <name evidence="7" type="ORF">DICVIV_02124</name>
</gene>
<dbReference type="Proteomes" id="UP000053766">
    <property type="component" value="Unassembled WGS sequence"/>
</dbReference>
<dbReference type="STRING" id="29172.A0A0D8Y4C2"/>
<feature type="compositionally biased region" description="Polar residues" evidence="5">
    <location>
        <begin position="20"/>
        <end position="41"/>
    </location>
</feature>
<dbReference type="GO" id="GO:0061630">
    <property type="term" value="F:ubiquitin protein ligase activity"/>
    <property type="evidence" value="ECO:0007669"/>
    <property type="project" value="InterPro"/>
</dbReference>
<dbReference type="Pfam" id="PF02207">
    <property type="entry name" value="zf-UBR"/>
    <property type="match status" value="1"/>
</dbReference>
<evidence type="ECO:0000256" key="2">
    <source>
        <dbReference type="ARBA" id="ARBA00022771"/>
    </source>
</evidence>
<dbReference type="InterPro" id="IPR011011">
    <property type="entry name" value="Znf_FYVE_PHD"/>
</dbReference>
<dbReference type="OrthoDB" id="10262564at2759"/>
<evidence type="ECO:0000256" key="5">
    <source>
        <dbReference type="SAM" id="MobiDB-lite"/>
    </source>
</evidence>
<keyword evidence="2" id="KW-0863">Zinc-finger</keyword>
<evidence type="ECO:0000313" key="8">
    <source>
        <dbReference type="Proteomes" id="UP000053766"/>
    </source>
</evidence>
<evidence type="ECO:0000256" key="1">
    <source>
        <dbReference type="ARBA" id="ARBA00022723"/>
    </source>
</evidence>
<dbReference type="GO" id="GO:0008270">
    <property type="term" value="F:zinc ion binding"/>
    <property type="evidence" value="ECO:0007669"/>
    <property type="project" value="UniProtKB-KW"/>
</dbReference>
<dbReference type="GO" id="GO:0005737">
    <property type="term" value="C:cytoplasm"/>
    <property type="evidence" value="ECO:0007669"/>
    <property type="project" value="TreeGrafter"/>
</dbReference>
<reference evidence="7 8" key="1">
    <citation type="submission" date="2013-11" db="EMBL/GenBank/DDBJ databases">
        <title>Draft genome of the bovine lungworm Dictyocaulus viviparus.</title>
        <authorList>
            <person name="Mitreva M."/>
        </authorList>
    </citation>
    <scope>NUCLEOTIDE SEQUENCE [LARGE SCALE GENOMIC DNA]</scope>
    <source>
        <strain evidence="7 8">HannoverDv2000</strain>
    </source>
</reference>
<dbReference type="InterPro" id="IPR013083">
    <property type="entry name" value="Znf_RING/FYVE/PHD"/>
</dbReference>
<keyword evidence="8" id="KW-1185">Reference proteome</keyword>
<dbReference type="PROSITE" id="PS51157">
    <property type="entry name" value="ZF_UBR"/>
    <property type="match status" value="1"/>
</dbReference>
<evidence type="ECO:0000313" key="7">
    <source>
        <dbReference type="EMBL" id="KJH51693.1"/>
    </source>
</evidence>
<dbReference type="InterPro" id="IPR040204">
    <property type="entry name" value="UBR7"/>
</dbReference>
<dbReference type="EMBL" id="KN716178">
    <property type="protein sequence ID" value="KJH51693.1"/>
    <property type="molecule type" value="Genomic_DNA"/>
</dbReference>
<protein>
    <submittedName>
        <fullName evidence="7">Putative zinc finger in N-recognin</fullName>
    </submittedName>
</protein>
<dbReference type="AlphaFoldDB" id="A0A0D8Y4C2"/>
<evidence type="ECO:0000256" key="3">
    <source>
        <dbReference type="ARBA" id="ARBA00022833"/>
    </source>
</evidence>
<dbReference type="InterPro" id="IPR003126">
    <property type="entry name" value="Znf_UBR"/>
</dbReference>
<keyword evidence="3" id="KW-0862">Zinc</keyword>
<dbReference type="CDD" id="cd19677">
    <property type="entry name" value="UBR-box_UBR7"/>
    <property type="match status" value="1"/>
</dbReference>
<reference evidence="8" key="2">
    <citation type="journal article" date="2016" name="Sci. Rep.">
        <title>Dictyocaulus viviparus genome, variome and transcriptome elucidate lungworm biology and support future intervention.</title>
        <authorList>
            <person name="McNulty S.N."/>
            <person name="Strube C."/>
            <person name="Rosa B.A."/>
            <person name="Martin J.C."/>
            <person name="Tyagi R."/>
            <person name="Choi Y.J."/>
            <person name="Wang Q."/>
            <person name="Hallsworth Pepin K."/>
            <person name="Zhang X."/>
            <person name="Ozersky P."/>
            <person name="Wilson R.K."/>
            <person name="Sternberg P.W."/>
            <person name="Gasser R.B."/>
            <person name="Mitreva M."/>
        </authorList>
    </citation>
    <scope>NUCLEOTIDE SEQUENCE [LARGE SCALE GENOMIC DNA]</scope>
    <source>
        <strain evidence="8">HannoverDv2000</strain>
    </source>
</reference>
<dbReference type="Gene3D" id="3.30.40.10">
    <property type="entry name" value="Zinc/RING finger domain, C3HC4 (zinc finger)"/>
    <property type="match status" value="1"/>
</dbReference>
<feature type="domain" description="UBR-type" evidence="6">
    <location>
        <begin position="74"/>
        <end position="146"/>
    </location>
</feature>
<accession>A0A0D8Y4C2</accession>
<dbReference type="InterPro" id="IPR047506">
    <property type="entry name" value="UBR7-like_UBR-box"/>
</dbReference>
<dbReference type="PANTHER" id="PTHR13513">
    <property type="entry name" value="E3 UBIQUITIN-PROTEIN LIGASE UBR7"/>
    <property type="match status" value="1"/>
</dbReference>
<evidence type="ECO:0000256" key="4">
    <source>
        <dbReference type="PROSITE-ProRule" id="PRU00508"/>
    </source>
</evidence>
<keyword evidence="1" id="KW-0479">Metal-binding</keyword>
<feature type="zinc finger region" description="UBR-type" evidence="4">
    <location>
        <begin position="74"/>
        <end position="146"/>
    </location>
</feature>
<proteinExistence type="predicted"/>
<feature type="region of interest" description="Disordered" evidence="5">
    <location>
        <begin position="1"/>
        <end position="45"/>
    </location>
</feature>
<organism evidence="7 8">
    <name type="scientific">Dictyocaulus viviparus</name>
    <name type="common">Bovine lungworm</name>
    <dbReference type="NCBI Taxonomy" id="29172"/>
    <lineage>
        <taxon>Eukaryota</taxon>
        <taxon>Metazoa</taxon>
        <taxon>Ecdysozoa</taxon>
        <taxon>Nematoda</taxon>
        <taxon>Chromadorea</taxon>
        <taxon>Rhabditida</taxon>
        <taxon>Rhabditina</taxon>
        <taxon>Rhabditomorpha</taxon>
        <taxon>Strongyloidea</taxon>
        <taxon>Metastrongylidae</taxon>
        <taxon>Dictyocaulus</taxon>
    </lineage>
</organism>
<dbReference type="SMART" id="SM00396">
    <property type="entry name" value="ZnF_UBR1"/>
    <property type="match status" value="1"/>
</dbReference>
<sequence>MAEYNGNLLDDIDSKKEESIGQSSHVSSKPNVHGEQNSQNDGETDELLTIQDILDIEEFSKESARVLYGAQDSTVCTYPEGYKPRQTLFACLTCASNPEVNEAGVCYGCSVHCHDGHNIIELFTKRRFRCDCGNSKFTCKCTLFEEKDASNKDNTYNQNFAGLFCVCKKTFPCEVNENMHQCVICEDWFHLSHLDEKCAMLAEEREKSGQADFTLLCKNCSSRLPFLSRLSICGVDDGVLCLSAHAEFKEGPFLLTDGFRKRLCRCQNCLVLYEKSGCEYLIDSDDDIEEFTKENIEKTKDEKEPDDDTIVNELVQTAGREAAIHALEAFNDLKRNLQDFFCEMHDEGVDVITAEHVKSFFDKIKRSRIEDNTGDDV</sequence>
<dbReference type="PANTHER" id="PTHR13513:SF9">
    <property type="entry name" value="E3 UBIQUITIN-PROTEIN LIGASE UBR7-RELATED"/>
    <property type="match status" value="1"/>
</dbReference>
<dbReference type="SUPFAM" id="SSF57903">
    <property type="entry name" value="FYVE/PHD zinc finger"/>
    <property type="match status" value="1"/>
</dbReference>
<evidence type="ECO:0000259" key="6">
    <source>
        <dbReference type="PROSITE" id="PS51157"/>
    </source>
</evidence>